<protein>
    <submittedName>
        <fullName evidence="2">Uncharacterized protein</fullName>
    </submittedName>
</protein>
<keyword evidence="3" id="KW-1185">Reference proteome</keyword>
<dbReference type="AlphaFoldDB" id="A0A840QJL6"/>
<name>A0A840QJL6_9PSEU</name>
<accession>A0A840QJL6</accession>
<sequence>MVKRFRSNETQLKTDGYGGHSMKVHVHRRQPAQVAAWLRDAGFTVEAHMLLTPEENVPQAVVFARPQS</sequence>
<reference evidence="2 3" key="1">
    <citation type="submission" date="2020-08" db="EMBL/GenBank/DDBJ databases">
        <title>Sequencing the genomes of 1000 actinobacteria strains.</title>
        <authorList>
            <person name="Klenk H.-P."/>
        </authorList>
    </citation>
    <scope>NUCLEOTIDE SEQUENCE [LARGE SCALE GENOMIC DNA]</scope>
    <source>
        <strain evidence="2 3">DSM 45584</strain>
    </source>
</reference>
<evidence type="ECO:0000313" key="3">
    <source>
        <dbReference type="Proteomes" id="UP000584374"/>
    </source>
</evidence>
<evidence type="ECO:0000313" key="2">
    <source>
        <dbReference type="EMBL" id="MBB5159165.1"/>
    </source>
</evidence>
<proteinExistence type="predicted"/>
<comment type="caution">
    <text evidence="2">The sequence shown here is derived from an EMBL/GenBank/DDBJ whole genome shotgun (WGS) entry which is preliminary data.</text>
</comment>
<gene>
    <name evidence="2" type="ORF">BJ970_006764</name>
</gene>
<dbReference type="Proteomes" id="UP000584374">
    <property type="component" value="Unassembled WGS sequence"/>
</dbReference>
<dbReference type="RefSeq" id="WP_221468348.1">
    <property type="nucleotide sequence ID" value="NZ_JACHIW010000002.1"/>
</dbReference>
<feature type="region of interest" description="Disordered" evidence="1">
    <location>
        <begin position="1"/>
        <end position="22"/>
    </location>
</feature>
<organism evidence="2 3">
    <name type="scientific">Saccharopolyspora phatthalungensis</name>
    <dbReference type="NCBI Taxonomy" id="664693"/>
    <lineage>
        <taxon>Bacteria</taxon>
        <taxon>Bacillati</taxon>
        <taxon>Actinomycetota</taxon>
        <taxon>Actinomycetes</taxon>
        <taxon>Pseudonocardiales</taxon>
        <taxon>Pseudonocardiaceae</taxon>
        <taxon>Saccharopolyspora</taxon>
    </lineage>
</organism>
<evidence type="ECO:0000256" key="1">
    <source>
        <dbReference type="SAM" id="MobiDB-lite"/>
    </source>
</evidence>
<dbReference type="EMBL" id="JACHIW010000002">
    <property type="protein sequence ID" value="MBB5159165.1"/>
    <property type="molecule type" value="Genomic_DNA"/>
</dbReference>